<dbReference type="GO" id="GO:0016763">
    <property type="term" value="F:pentosyltransferase activity"/>
    <property type="evidence" value="ECO:0007669"/>
    <property type="project" value="TreeGrafter"/>
</dbReference>
<feature type="transmembrane region" description="Helical" evidence="8">
    <location>
        <begin position="306"/>
        <end position="327"/>
    </location>
</feature>
<name>A0A0G0IRT3_9BACT</name>
<sequence length="544" mass="62792">MFKKNKTKILLIAIMLASFVLMFFSAQSDSLTNDEKVHITAGYLHTWKGDYTFNTEHPPLLNDLAGLFAKFAKPNLPEKPLSSFNSGSDQWEFADLFFYNSQNNVDKIILFSRLPFIFLTLCLIYLVFLLAKTLFGVKAGLIAATLTAFSPNILAHGRLATTDIGLVFFFLLTCWLLRKYFLKPNWQNALFLGLSLGLVILAKFSGVIILPVIFLGLIYIWKTKKPKFLSAFGQFLIILILPIILIWVFYAFSMRANLDNSLLMMPFEKFVAGLKTVMDHNNQGHLTYLNGQLSSTGWWYYFPLVLWYKMTLSELILLVVSIIVLSLRAKRSNLYQIDCFVADAPRNDKHIDKFNYYLIIFPPLLFLVVSMIGHIDIGIRHVLVLLPFFYIFISQLINYQNRYLKFVLLVLLVGQIVICILAFPNYIAYFNQIAGGSKGGIKHLADSNLDWDQNIKRFKKYVEENKVEKVYQDFYDGNPLNYYGINYNDVPKKPTNGMVAISAQWLVVPRDRFDIDWVKNYPPDDIISNGIYIWRFDKKPVELR</sequence>
<dbReference type="GO" id="GO:0005886">
    <property type="term" value="C:plasma membrane"/>
    <property type="evidence" value="ECO:0007669"/>
    <property type="project" value="UniProtKB-SubCell"/>
</dbReference>
<evidence type="ECO:0000256" key="7">
    <source>
        <dbReference type="ARBA" id="ARBA00023136"/>
    </source>
</evidence>
<keyword evidence="7 8" id="KW-0472">Membrane</keyword>
<dbReference type="PANTHER" id="PTHR33908:SF11">
    <property type="entry name" value="MEMBRANE PROTEIN"/>
    <property type="match status" value="1"/>
</dbReference>
<dbReference type="AlphaFoldDB" id="A0A0G0IRT3"/>
<evidence type="ECO:0000313" key="12">
    <source>
        <dbReference type="Proteomes" id="UP000034508"/>
    </source>
</evidence>
<dbReference type="EMBL" id="LBSM01000002">
    <property type="protein sequence ID" value="KKQ18711.1"/>
    <property type="molecule type" value="Genomic_DNA"/>
</dbReference>
<evidence type="ECO:0000313" key="11">
    <source>
        <dbReference type="EMBL" id="KKQ18711.1"/>
    </source>
</evidence>
<evidence type="ECO:0000256" key="4">
    <source>
        <dbReference type="ARBA" id="ARBA00022679"/>
    </source>
</evidence>
<keyword evidence="9" id="KW-0732">Signal</keyword>
<keyword evidence="6 8" id="KW-1133">Transmembrane helix</keyword>
<evidence type="ECO:0000256" key="3">
    <source>
        <dbReference type="ARBA" id="ARBA00022676"/>
    </source>
</evidence>
<comment type="subcellular location">
    <subcellularLocation>
        <location evidence="1">Cell membrane</location>
        <topology evidence="1">Multi-pass membrane protein</topology>
    </subcellularLocation>
</comment>
<accession>A0A0G0IRT3</accession>
<evidence type="ECO:0000256" key="6">
    <source>
        <dbReference type="ARBA" id="ARBA00022989"/>
    </source>
</evidence>
<comment type="caution">
    <text evidence="11">The sequence shown here is derived from an EMBL/GenBank/DDBJ whole genome shotgun (WGS) entry which is preliminary data.</text>
</comment>
<feature type="domain" description="Glycosyltransferase RgtA/B/C/D-like" evidence="10">
    <location>
        <begin position="113"/>
        <end position="247"/>
    </location>
</feature>
<feature type="transmembrane region" description="Helical" evidence="8">
    <location>
        <begin position="108"/>
        <end position="131"/>
    </location>
</feature>
<organism evidence="11 12">
    <name type="scientific">Berkelbacteria bacterium GW2011_GWA1_36_9</name>
    <dbReference type="NCBI Taxonomy" id="1618331"/>
    <lineage>
        <taxon>Bacteria</taxon>
        <taxon>Candidatus Berkelbacteria</taxon>
    </lineage>
</organism>
<feature type="signal peptide" evidence="9">
    <location>
        <begin position="1"/>
        <end position="28"/>
    </location>
</feature>
<feature type="transmembrane region" description="Helical" evidence="8">
    <location>
        <begin position="228"/>
        <end position="252"/>
    </location>
</feature>
<evidence type="ECO:0000256" key="5">
    <source>
        <dbReference type="ARBA" id="ARBA00022692"/>
    </source>
</evidence>
<proteinExistence type="predicted"/>
<feature type="transmembrane region" description="Helical" evidence="8">
    <location>
        <begin position="356"/>
        <end position="375"/>
    </location>
</feature>
<gene>
    <name evidence="11" type="ORF">US31_C0002G0056</name>
</gene>
<evidence type="ECO:0000256" key="2">
    <source>
        <dbReference type="ARBA" id="ARBA00022475"/>
    </source>
</evidence>
<evidence type="ECO:0000256" key="1">
    <source>
        <dbReference type="ARBA" id="ARBA00004651"/>
    </source>
</evidence>
<dbReference type="Proteomes" id="UP000034508">
    <property type="component" value="Unassembled WGS sequence"/>
</dbReference>
<keyword evidence="4 11" id="KW-0808">Transferase</keyword>
<keyword evidence="5 8" id="KW-0812">Transmembrane</keyword>
<evidence type="ECO:0000256" key="8">
    <source>
        <dbReference type="SAM" id="Phobius"/>
    </source>
</evidence>
<dbReference type="Pfam" id="PF13231">
    <property type="entry name" value="PMT_2"/>
    <property type="match status" value="1"/>
</dbReference>
<dbReference type="InterPro" id="IPR038731">
    <property type="entry name" value="RgtA/B/C-like"/>
</dbReference>
<protein>
    <submittedName>
        <fullName evidence="11">Glycosyl transferase, family 39</fullName>
    </submittedName>
</protein>
<feature type="transmembrane region" description="Helical" evidence="8">
    <location>
        <begin position="159"/>
        <end position="178"/>
    </location>
</feature>
<feature type="transmembrane region" description="Helical" evidence="8">
    <location>
        <begin position="381"/>
        <end position="399"/>
    </location>
</feature>
<keyword evidence="3" id="KW-0328">Glycosyltransferase</keyword>
<dbReference type="InterPro" id="IPR050297">
    <property type="entry name" value="LipidA_mod_glycosyltrf_83"/>
</dbReference>
<feature type="chain" id="PRO_5002532715" evidence="9">
    <location>
        <begin position="29"/>
        <end position="544"/>
    </location>
</feature>
<evidence type="ECO:0000256" key="9">
    <source>
        <dbReference type="SAM" id="SignalP"/>
    </source>
</evidence>
<feature type="transmembrane region" description="Helical" evidence="8">
    <location>
        <begin position="190"/>
        <end position="221"/>
    </location>
</feature>
<reference evidence="11 12" key="1">
    <citation type="journal article" date="2015" name="Nature">
        <title>rRNA introns, odd ribosomes, and small enigmatic genomes across a large radiation of phyla.</title>
        <authorList>
            <person name="Brown C.T."/>
            <person name="Hug L.A."/>
            <person name="Thomas B.C."/>
            <person name="Sharon I."/>
            <person name="Castelle C.J."/>
            <person name="Singh A."/>
            <person name="Wilkins M.J."/>
            <person name="Williams K.H."/>
            <person name="Banfield J.F."/>
        </authorList>
    </citation>
    <scope>NUCLEOTIDE SEQUENCE [LARGE SCALE GENOMIC DNA]</scope>
</reference>
<feature type="transmembrane region" description="Helical" evidence="8">
    <location>
        <begin position="406"/>
        <end position="427"/>
    </location>
</feature>
<dbReference type="PANTHER" id="PTHR33908">
    <property type="entry name" value="MANNOSYLTRANSFERASE YKCB-RELATED"/>
    <property type="match status" value="1"/>
</dbReference>
<dbReference type="GO" id="GO:0009103">
    <property type="term" value="P:lipopolysaccharide biosynthetic process"/>
    <property type="evidence" value="ECO:0007669"/>
    <property type="project" value="UniProtKB-ARBA"/>
</dbReference>
<evidence type="ECO:0000259" key="10">
    <source>
        <dbReference type="Pfam" id="PF13231"/>
    </source>
</evidence>
<keyword evidence="2" id="KW-1003">Cell membrane</keyword>